<keyword evidence="2" id="KW-0805">Transcription regulation</keyword>
<dbReference type="PANTHER" id="PTHR16223">
    <property type="entry name" value="TRANSCRIPTION FACTOR BHLH83-RELATED"/>
    <property type="match status" value="1"/>
</dbReference>
<dbReference type="CDD" id="cd11454">
    <property type="entry name" value="bHLH_AtIND_like"/>
    <property type="match status" value="1"/>
</dbReference>
<evidence type="ECO:0000256" key="1">
    <source>
        <dbReference type="ARBA" id="ARBA00004123"/>
    </source>
</evidence>
<feature type="compositionally biased region" description="Low complexity" evidence="6">
    <location>
        <begin position="212"/>
        <end position="225"/>
    </location>
</feature>
<evidence type="ECO:0000256" key="3">
    <source>
        <dbReference type="ARBA" id="ARBA00023125"/>
    </source>
</evidence>
<dbReference type="AlphaFoldDB" id="A0A164X189"/>
<evidence type="ECO:0000256" key="4">
    <source>
        <dbReference type="ARBA" id="ARBA00023163"/>
    </source>
</evidence>
<dbReference type="PANTHER" id="PTHR16223:SF274">
    <property type="entry name" value="TRANSCRIPTION FACTOR BHLH84"/>
    <property type="match status" value="1"/>
</dbReference>
<dbReference type="OrthoDB" id="651283at2759"/>
<sequence>MESVRVFQSEDFDFLNKMLVFDEEADPALQFLPGYGTPADLWPCTEANANANFAFFDESFNTNFCFSQENTNIGTYSNNYGACFPHLSQETPQFCDSNLIMSDIPESMRFCEMDRPNNTPQFFPGDHVMHDAVNLKVEMTNAELTDLGLKRKFEVPQQPEAVLNAENPKKKCRVPRDISTCKKVVQAKRNRTVAQVVSIDEDNTCNGPVAQSSSSYSSGDDSNTSQELNGGATSDSKGSVALNSGKKPRAGRGAATDPQSLYARKRREKINERLRILQNLVPNGTKVDISTMLEDAVHYVQFLQLQIKLLSSDEMWMYAPIAHKGMDMGLYQNISPTL</sequence>
<keyword evidence="8" id="KW-1185">Reference proteome</keyword>
<dbReference type="Pfam" id="PF00010">
    <property type="entry name" value="HLH"/>
    <property type="match status" value="1"/>
</dbReference>
<evidence type="ECO:0000256" key="2">
    <source>
        <dbReference type="ARBA" id="ARBA00023015"/>
    </source>
</evidence>
<feature type="region of interest" description="Disordered" evidence="6">
    <location>
        <begin position="203"/>
        <end position="265"/>
    </location>
</feature>
<reference evidence="7" key="2">
    <citation type="submission" date="2022-03" db="EMBL/GenBank/DDBJ databases">
        <title>Draft title - Genomic analysis of global carrot germplasm unveils the trajectory of domestication and the origin of high carotenoid orange carrot.</title>
        <authorList>
            <person name="Iorizzo M."/>
            <person name="Ellison S."/>
            <person name="Senalik D."/>
            <person name="Macko-Podgorni A."/>
            <person name="Grzebelus D."/>
            <person name="Bostan H."/>
            <person name="Rolling W."/>
            <person name="Curaba J."/>
            <person name="Simon P."/>
        </authorList>
    </citation>
    <scope>NUCLEOTIDE SEQUENCE</scope>
    <source>
        <tissue evidence="7">Leaf</tissue>
    </source>
</reference>
<evidence type="ECO:0000256" key="5">
    <source>
        <dbReference type="ARBA" id="ARBA00023242"/>
    </source>
</evidence>
<dbReference type="Gene3D" id="4.10.280.10">
    <property type="entry name" value="Helix-loop-helix DNA-binding domain"/>
    <property type="match status" value="1"/>
</dbReference>
<keyword evidence="5" id="KW-0539">Nucleus</keyword>
<evidence type="ECO:0000313" key="8">
    <source>
        <dbReference type="Proteomes" id="UP000077755"/>
    </source>
</evidence>
<dbReference type="InterPro" id="IPR045843">
    <property type="entry name" value="IND-like"/>
</dbReference>
<dbReference type="Proteomes" id="UP000077755">
    <property type="component" value="Chromosome 6"/>
</dbReference>
<feature type="compositionally biased region" description="Polar residues" evidence="6">
    <location>
        <begin position="226"/>
        <end position="237"/>
    </location>
</feature>
<protein>
    <submittedName>
        <fullName evidence="7">Uncharacterized protein</fullName>
    </submittedName>
</protein>
<organism evidence="7 8">
    <name type="scientific">Daucus carota subsp. sativus</name>
    <name type="common">Carrot</name>
    <dbReference type="NCBI Taxonomy" id="79200"/>
    <lineage>
        <taxon>Eukaryota</taxon>
        <taxon>Viridiplantae</taxon>
        <taxon>Streptophyta</taxon>
        <taxon>Embryophyta</taxon>
        <taxon>Tracheophyta</taxon>
        <taxon>Spermatophyta</taxon>
        <taxon>Magnoliopsida</taxon>
        <taxon>eudicotyledons</taxon>
        <taxon>Gunneridae</taxon>
        <taxon>Pentapetalae</taxon>
        <taxon>asterids</taxon>
        <taxon>campanulids</taxon>
        <taxon>Apiales</taxon>
        <taxon>Apiaceae</taxon>
        <taxon>Apioideae</taxon>
        <taxon>Scandiceae</taxon>
        <taxon>Daucinae</taxon>
        <taxon>Daucus</taxon>
        <taxon>Daucus sect. Daucus</taxon>
    </lineage>
</organism>
<evidence type="ECO:0000256" key="6">
    <source>
        <dbReference type="SAM" id="MobiDB-lite"/>
    </source>
</evidence>
<comment type="subcellular location">
    <subcellularLocation>
        <location evidence="1">Nucleus</location>
    </subcellularLocation>
</comment>
<dbReference type="FunFam" id="4.10.280.10:FF:000022">
    <property type="entry name" value="Basic helix-loop-helix transcription factor"/>
    <property type="match status" value="1"/>
</dbReference>
<dbReference type="PROSITE" id="PS50888">
    <property type="entry name" value="BHLH"/>
    <property type="match status" value="1"/>
</dbReference>
<dbReference type="SUPFAM" id="SSF47459">
    <property type="entry name" value="HLH, helix-loop-helix DNA-binding domain"/>
    <property type="match status" value="1"/>
</dbReference>
<dbReference type="InterPro" id="IPR011598">
    <property type="entry name" value="bHLH_dom"/>
</dbReference>
<dbReference type="GO" id="GO:0048766">
    <property type="term" value="P:root hair initiation"/>
    <property type="evidence" value="ECO:0007669"/>
    <property type="project" value="UniProtKB-ARBA"/>
</dbReference>
<dbReference type="Gramene" id="KZM92561">
    <property type="protein sequence ID" value="KZM92561"/>
    <property type="gene ID" value="DCAR_020074"/>
</dbReference>
<evidence type="ECO:0000313" key="7">
    <source>
        <dbReference type="EMBL" id="WOH06955.1"/>
    </source>
</evidence>
<keyword evidence="4" id="KW-0804">Transcription</keyword>
<dbReference type="InterPro" id="IPR036638">
    <property type="entry name" value="HLH_DNA-bd_sf"/>
</dbReference>
<dbReference type="EMBL" id="CP093348">
    <property type="protein sequence ID" value="WOH06955.1"/>
    <property type="molecule type" value="Genomic_DNA"/>
</dbReference>
<proteinExistence type="predicted"/>
<dbReference type="GO" id="GO:0000981">
    <property type="term" value="F:DNA-binding transcription factor activity, RNA polymerase II-specific"/>
    <property type="evidence" value="ECO:0007669"/>
    <property type="project" value="TreeGrafter"/>
</dbReference>
<name>A0A164X189_DAUCS</name>
<dbReference type="KEGG" id="dcr:108227978"/>
<dbReference type="GO" id="GO:0005634">
    <property type="term" value="C:nucleus"/>
    <property type="evidence" value="ECO:0007669"/>
    <property type="project" value="UniProtKB-SubCell"/>
</dbReference>
<dbReference type="GO" id="GO:0000978">
    <property type="term" value="F:RNA polymerase II cis-regulatory region sequence-specific DNA binding"/>
    <property type="evidence" value="ECO:0007669"/>
    <property type="project" value="TreeGrafter"/>
</dbReference>
<dbReference type="GO" id="GO:0046983">
    <property type="term" value="F:protein dimerization activity"/>
    <property type="evidence" value="ECO:0007669"/>
    <property type="project" value="InterPro"/>
</dbReference>
<reference evidence="7" key="1">
    <citation type="journal article" date="2016" name="Nat. Genet.">
        <title>A high-quality carrot genome assembly provides new insights into carotenoid accumulation and asterid genome evolution.</title>
        <authorList>
            <person name="Iorizzo M."/>
            <person name="Ellison S."/>
            <person name="Senalik D."/>
            <person name="Zeng P."/>
            <person name="Satapoomin P."/>
            <person name="Huang J."/>
            <person name="Bowman M."/>
            <person name="Iovene M."/>
            <person name="Sanseverino W."/>
            <person name="Cavagnaro P."/>
            <person name="Yildiz M."/>
            <person name="Macko-Podgorni A."/>
            <person name="Moranska E."/>
            <person name="Grzebelus E."/>
            <person name="Grzebelus D."/>
            <person name="Ashrafi H."/>
            <person name="Zheng Z."/>
            <person name="Cheng S."/>
            <person name="Spooner D."/>
            <person name="Van Deynze A."/>
            <person name="Simon P."/>
        </authorList>
    </citation>
    <scope>NUCLEOTIDE SEQUENCE</scope>
    <source>
        <tissue evidence="7">Leaf</tissue>
    </source>
</reference>
<accession>A0A164X189</accession>
<gene>
    <name evidence="7" type="ORF">DCAR_0626384</name>
</gene>
<dbReference type="SMART" id="SM00353">
    <property type="entry name" value="HLH"/>
    <property type="match status" value="1"/>
</dbReference>
<keyword evidence="3" id="KW-0238">DNA-binding</keyword>